<protein>
    <submittedName>
        <fullName evidence="6">Unannotated protein</fullName>
    </submittedName>
</protein>
<organism evidence="6">
    <name type="scientific">freshwater metagenome</name>
    <dbReference type="NCBI Taxonomy" id="449393"/>
    <lineage>
        <taxon>unclassified sequences</taxon>
        <taxon>metagenomes</taxon>
        <taxon>ecological metagenomes</taxon>
    </lineage>
</organism>
<dbReference type="EMBL" id="CAFBLM010000008">
    <property type="protein sequence ID" value="CAB4862100.1"/>
    <property type="molecule type" value="Genomic_DNA"/>
</dbReference>
<evidence type="ECO:0000256" key="4">
    <source>
        <dbReference type="ARBA" id="ARBA00022801"/>
    </source>
</evidence>
<keyword evidence="2" id="KW-0690">Ribosome biogenesis</keyword>
<dbReference type="PANTHER" id="PTHR33317">
    <property type="entry name" value="POLYNUCLEOTIDYL TRANSFERASE, RIBONUCLEASE H-LIKE SUPERFAMILY PROTEIN"/>
    <property type="match status" value="1"/>
</dbReference>
<dbReference type="InterPro" id="IPR006641">
    <property type="entry name" value="YqgF/RNaseH-like_dom"/>
</dbReference>
<dbReference type="HAMAP" id="MF_00651">
    <property type="entry name" value="Nuclease_YqgF"/>
    <property type="match status" value="1"/>
</dbReference>
<dbReference type="GO" id="GO:0000967">
    <property type="term" value="P:rRNA 5'-end processing"/>
    <property type="evidence" value="ECO:0007669"/>
    <property type="project" value="TreeGrafter"/>
</dbReference>
<dbReference type="GO" id="GO:0016787">
    <property type="term" value="F:hydrolase activity"/>
    <property type="evidence" value="ECO:0007669"/>
    <property type="project" value="UniProtKB-KW"/>
</dbReference>
<dbReference type="NCBIfam" id="TIGR00250">
    <property type="entry name" value="RNAse_H_YqgF"/>
    <property type="match status" value="1"/>
</dbReference>
<keyword evidence="3" id="KW-0540">Nuclease</keyword>
<dbReference type="CDD" id="cd16964">
    <property type="entry name" value="YqgF"/>
    <property type="match status" value="1"/>
</dbReference>
<dbReference type="SUPFAM" id="SSF53098">
    <property type="entry name" value="Ribonuclease H-like"/>
    <property type="match status" value="1"/>
</dbReference>
<dbReference type="Pfam" id="PF03652">
    <property type="entry name" value="RuvX"/>
    <property type="match status" value="1"/>
</dbReference>
<reference evidence="6" key="1">
    <citation type="submission" date="2020-05" db="EMBL/GenBank/DDBJ databases">
        <authorList>
            <person name="Chiriac C."/>
            <person name="Salcher M."/>
            <person name="Ghai R."/>
            <person name="Kavagutti S V."/>
        </authorList>
    </citation>
    <scope>NUCLEOTIDE SEQUENCE</scope>
</reference>
<evidence type="ECO:0000256" key="1">
    <source>
        <dbReference type="ARBA" id="ARBA00022490"/>
    </source>
</evidence>
<dbReference type="GO" id="GO:0005829">
    <property type="term" value="C:cytosol"/>
    <property type="evidence" value="ECO:0007669"/>
    <property type="project" value="TreeGrafter"/>
</dbReference>
<evidence type="ECO:0000256" key="3">
    <source>
        <dbReference type="ARBA" id="ARBA00022722"/>
    </source>
</evidence>
<dbReference type="InterPro" id="IPR005227">
    <property type="entry name" value="YqgF"/>
</dbReference>
<dbReference type="PANTHER" id="PTHR33317:SF4">
    <property type="entry name" value="POLYNUCLEOTIDYL TRANSFERASE, RIBONUCLEASE H-LIKE SUPERFAMILY PROTEIN"/>
    <property type="match status" value="1"/>
</dbReference>
<accession>A0A6J7CWU4</accession>
<evidence type="ECO:0000259" key="5">
    <source>
        <dbReference type="SMART" id="SM00732"/>
    </source>
</evidence>
<evidence type="ECO:0000313" key="6">
    <source>
        <dbReference type="EMBL" id="CAB4862100.1"/>
    </source>
</evidence>
<dbReference type="Gene3D" id="3.30.420.140">
    <property type="entry name" value="YqgF/RNase H-like domain"/>
    <property type="match status" value="1"/>
</dbReference>
<evidence type="ECO:0000256" key="2">
    <source>
        <dbReference type="ARBA" id="ARBA00022517"/>
    </source>
</evidence>
<dbReference type="InterPro" id="IPR037027">
    <property type="entry name" value="YqgF/RNaseH-like_dom_sf"/>
</dbReference>
<keyword evidence="1" id="KW-0963">Cytoplasm</keyword>
<gene>
    <name evidence="6" type="ORF">UFOPK3401_00301</name>
</gene>
<name>A0A6J7CWU4_9ZZZZ</name>
<dbReference type="InterPro" id="IPR012337">
    <property type="entry name" value="RNaseH-like_sf"/>
</dbReference>
<proteinExistence type="inferred from homology"/>
<keyword evidence="4" id="KW-0378">Hydrolase</keyword>
<dbReference type="SMART" id="SM00732">
    <property type="entry name" value="YqgFc"/>
    <property type="match status" value="1"/>
</dbReference>
<feature type="domain" description="YqgF/RNase H-like" evidence="5">
    <location>
        <begin position="4"/>
        <end position="102"/>
    </location>
</feature>
<dbReference type="GO" id="GO:0004518">
    <property type="term" value="F:nuclease activity"/>
    <property type="evidence" value="ECO:0007669"/>
    <property type="project" value="UniProtKB-KW"/>
</dbReference>
<dbReference type="AlphaFoldDB" id="A0A6J7CWU4"/>
<sequence length="151" mass="16029">MRAGVRIGVDLGSVRIGVCMSDRDGILATPLETIPRGDGDLDRLVSLAQENQALEFVLGMPTSLSGDAGPAAQAVTEFAQLLAARVHIDVRLVDERMSTNQAARSLQSAGRSSKQSRKIIDQQAAVVILQAALDLERALGRPAGICVKVER</sequence>